<feature type="non-terminal residue" evidence="4">
    <location>
        <position position="160"/>
    </location>
</feature>
<evidence type="ECO:0000256" key="2">
    <source>
        <dbReference type="ARBA" id="ARBA00022982"/>
    </source>
</evidence>
<sequence>VIAPSHGPVHDMDLNTLLERYDAWSTESLAVKRDLVLIGYCSAYGFTEMLAQGFAEGVRAACPEADIRIFDFVRTKPAELIGLLPRCALLALGSPTINKDTIEPIKEVLNSLGTLRNGEMYGAILGSYGWSGEAIGIVRDRMEHSKIIMPFSPVATRFKP</sequence>
<proteinExistence type="predicted"/>
<feature type="non-terminal residue" evidence="4">
    <location>
        <position position="1"/>
    </location>
</feature>
<dbReference type="InterPro" id="IPR029039">
    <property type="entry name" value="Flavoprotein-like_sf"/>
</dbReference>
<dbReference type="Gene3D" id="3.40.50.360">
    <property type="match status" value="1"/>
</dbReference>
<keyword evidence="5" id="KW-1185">Reference proteome</keyword>
<name>A0A9K3D9I6_9EUKA</name>
<accession>A0A9K3D9I6</accession>
<feature type="domain" description="Flavodoxin-like" evidence="3">
    <location>
        <begin position="36"/>
        <end position="160"/>
    </location>
</feature>
<evidence type="ECO:0000313" key="5">
    <source>
        <dbReference type="Proteomes" id="UP000265618"/>
    </source>
</evidence>
<dbReference type="EMBL" id="BDIP01005839">
    <property type="protein sequence ID" value="GIQ90160.1"/>
    <property type="molecule type" value="Genomic_DNA"/>
</dbReference>
<evidence type="ECO:0000313" key="4">
    <source>
        <dbReference type="EMBL" id="GIQ90160.1"/>
    </source>
</evidence>
<dbReference type="SUPFAM" id="SSF52218">
    <property type="entry name" value="Flavoproteins"/>
    <property type="match status" value="1"/>
</dbReference>
<dbReference type="InterPro" id="IPR008254">
    <property type="entry name" value="Flavodoxin/NO_synth"/>
</dbReference>
<dbReference type="PANTHER" id="PTHR32145:SF11">
    <property type="entry name" value="DIFLAVIN FLAVOPROTEIN A 2-RELATED"/>
    <property type="match status" value="1"/>
</dbReference>
<dbReference type="PROSITE" id="PS50902">
    <property type="entry name" value="FLAVODOXIN_LIKE"/>
    <property type="match status" value="1"/>
</dbReference>
<dbReference type="Proteomes" id="UP000265618">
    <property type="component" value="Unassembled WGS sequence"/>
</dbReference>
<dbReference type="PANTHER" id="PTHR32145">
    <property type="entry name" value="DIFLAVIN FLAVOPROTEIN A 2-RELATED"/>
    <property type="match status" value="1"/>
</dbReference>
<gene>
    <name evidence="4" type="ORF">KIPB_012846</name>
</gene>
<dbReference type="InterPro" id="IPR051285">
    <property type="entry name" value="NADH_oxidoreductase_modular"/>
</dbReference>
<protein>
    <recommendedName>
        <fullName evidence="3">Flavodoxin-like domain-containing protein</fullName>
    </recommendedName>
</protein>
<reference evidence="4 5" key="1">
    <citation type="journal article" date="2018" name="PLoS ONE">
        <title>The draft genome of Kipferlia bialata reveals reductive genome evolution in fornicate parasites.</title>
        <authorList>
            <person name="Tanifuji G."/>
            <person name="Takabayashi S."/>
            <person name="Kume K."/>
            <person name="Takagi M."/>
            <person name="Nakayama T."/>
            <person name="Kamikawa R."/>
            <person name="Inagaki Y."/>
            <person name="Hashimoto T."/>
        </authorList>
    </citation>
    <scope>NUCLEOTIDE SEQUENCE [LARGE SCALE GENOMIC DNA]</scope>
    <source>
        <strain evidence="4">NY0173</strain>
    </source>
</reference>
<dbReference type="AlphaFoldDB" id="A0A9K3D9I6"/>
<comment type="caution">
    <text evidence="4">The sequence shown here is derived from an EMBL/GenBank/DDBJ whole genome shotgun (WGS) entry which is preliminary data.</text>
</comment>
<dbReference type="GO" id="GO:0010181">
    <property type="term" value="F:FMN binding"/>
    <property type="evidence" value="ECO:0007669"/>
    <property type="project" value="InterPro"/>
</dbReference>
<keyword evidence="2" id="KW-0249">Electron transport</keyword>
<keyword evidence="1" id="KW-0813">Transport</keyword>
<evidence type="ECO:0000256" key="1">
    <source>
        <dbReference type="ARBA" id="ARBA00022448"/>
    </source>
</evidence>
<evidence type="ECO:0000259" key="3">
    <source>
        <dbReference type="PROSITE" id="PS50902"/>
    </source>
</evidence>
<organism evidence="4 5">
    <name type="scientific">Kipferlia bialata</name>
    <dbReference type="NCBI Taxonomy" id="797122"/>
    <lineage>
        <taxon>Eukaryota</taxon>
        <taxon>Metamonada</taxon>
        <taxon>Carpediemonas-like organisms</taxon>
        <taxon>Kipferlia</taxon>
    </lineage>
</organism>
<dbReference type="OrthoDB" id="432169at2759"/>